<accession>A0A4R2KGK7</accession>
<evidence type="ECO:0000313" key="3">
    <source>
        <dbReference type="Proteomes" id="UP000295142"/>
    </source>
</evidence>
<evidence type="ECO:0008006" key="4">
    <source>
        <dbReference type="Google" id="ProtNLM"/>
    </source>
</evidence>
<dbReference type="RefSeq" id="WP_132546219.1">
    <property type="nucleotide sequence ID" value="NZ_SLWW01000014.1"/>
</dbReference>
<name>A0A4R2KGK7_9RHOB</name>
<keyword evidence="3" id="KW-1185">Reference proteome</keyword>
<dbReference type="Pfam" id="PF07799">
    <property type="entry name" value="DUF1643"/>
    <property type="match status" value="1"/>
</dbReference>
<dbReference type="Proteomes" id="UP000295142">
    <property type="component" value="Unassembled WGS sequence"/>
</dbReference>
<proteinExistence type="predicted"/>
<reference evidence="2 3" key="1">
    <citation type="submission" date="2019-03" db="EMBL/GenBank/DDBJ databases">
        <title>Genomic Encyclopedia of Type Strains, Phase IV (KMG-IV): sequencing the most valuable type-strain genomes for metagenomic binning, comparative biology and taxonomic classification.</title>
        <authorList>
            <person name="Goeker M."/>
        </authorList>
    </citation>
    <scope>NUCLEOTIDE SEQUENCE [LARGE SCALE GENOMIC DNA]</scope>
    <source>
        <strain evidence="2 3">DSM 4868</strain>
    </source>
</reference>
<dbReference type="AlphaFoldDB" id="A0A4R2KGK7"/>
<comment type="caution">
    <text evidence="2">The sequence shown here is derived from an EMBL/GenBank/DDBJ whole genome shotgun (WGS) entry which is preliminary data.</text>
</comment>
<dbReference type="InterPro" id="IPR012441">
    <property type="entry name" value="DUF1643"/>
</dbReference>
<sequence length="186" mass="20612">MNTFNDPSKLHDPGGSVRWPLPPGMRGSAVFSPCGKYRTCLERDWTAEGEAPRTIMYLGKNPSTADAVTQDPTCQKETSRAQVLGYTRYLKGNVLDYRATDPRDLPQDPALACSDRNLPDLLSMAAESEIIVMVYGRLHPRYAPVVGTIVEAIRNTGKPLFCFGRNQDGSAKHPLYLRNDSPLLPF</sequence>
<feature type="region of interest" description="Disordered" evidence="1">
    <location>
        <begin position="1"/>
        <end position="22"/>
    </location>
</feature>
<organism evidence="2 3">
    <name type="scientific">Rhodovulum euryhalinum</name>
    <dbReference type="NCBI Taxonomy" id="35805"/>
    <lineage>
        <taxon>Bacteria</taxon>
        <taxon>Pseudomonadati</taxon>
        <taxon>Pseudomonadota</taxon>
        <taxon>Alphaproteobacteria</taxon>
        <taxon>Rhodobacterales</taxon>
        <taxon>Paracoccaceae</taxon>
        <taxon>Rhodovulum</taxon>
    </lineage>
</organism>
<evidence type="ECO:0000313" key="2">
    <source>
        <dbReference type="EMBL" id="TCO69569.1"/>
    </source>
</evidence>
<evidence type="ECO:0000256" key="1">
    <source>
        <dbReference type="SAM" id="MobiDB-lite"/>
    </source>
</evidence>
<dbReference type="EMBL" id="SLWW01000014">
    <property type="protein sequence ID" value="TCO69569.1"/>
    <property type="molecule type" value="Genomic_DNA"/>
</dbReference>
<protein>
    <recommendedName>
        <fullName evidence="4">DUF1643 domain-containing protein</fullName>
    </recommendedName>
</protein>
<gene>
    <name evidence="2" type="ORF">EV655_11420</name>
</gene>
<dbReference type="OrthoDB" id="9807577at2"/>